<dbReference type="Proteomes" id="UP001642483">
    <property type="component" value="Unassembled WGS sequence"/>
</dbReference>
<dbReference type="PANTHER" id="PTHR31800:SF1">
    <property type="entry name" value="COILED-COIL DOMAIN-CONTAINING PROTEIN 32"/>
    <property type="match status" value="1"/>
</dbReference>
<organism evidence="1 2">
    <name type="scientific">Clavelina lepadiformis</name>
    <name type="common">Light-bulb sea squirt</name>
    <name type="synonym">Ascidia lepadiformis</name>
    <dbReference type="NCBI Taxonomy" id="159417"/>
    <lineage>
        <taxon>Eukaryota</taxon>
        <taxon>Metazoa</taxon>
        <taxon>Chordata</taxon>
        <taxon>Tunicata</taxon>
        <taxon>Ascidiacea</taxon>
        <taxon>Aplousobranchia</taxon>
        <taxon>Clavelinidae</taxon>
        <taxon>Clavelina</taxon>
    </lineage>
</organism>
<accession>A0ABP0FN73</accession>
<name>A0ABP0FN73_CLALP</name>
<reference evidence="1 2" key="1">
    <citation type="submission" date="2024-02" db="EMBL/GenBank/DDBJ databases">
        <authorList>
            <person name="Daric V."/>
            <person name="Darras S."/>
        </authorList>
    </citation>
    <scope>NUCLEOTIDE SEQUENCE [LARGE SCALE GENOMIC DNA]</scope>
</reference>
<proteinExistence type="predicted"/>
<sequence>MDPWNGSCRSNGHVESSELTNNNELGFADSFLAGNGNHSAVNENIVISAPLPPREERADAYLHRLEGKLLAMQHTSQSKLSANGMIKSLQLRKEIFFENVLDSTISDSTWSEENIDYIGSTEESFPKDIHRKLYPEHHAVNKVELLALLQHDTLSKIVESPLNQNDDLKNTSVLK</sequence>
<comment type="caution">
    <text evidence="1">The sequence shown here is derived from an EMBL/GenBank/DDBJ whole genome shotgun (WGS) entry which is preliminary data.</text>
</comment>
<dbReference type="EMBL" id="CAWYQH010000068">
    <property type="protein sequence ID" value="CAK8680473.1"/>
    <property type="molecule type" value="Genomic_DNA"/>
</dbReference>
<evidence type="ECO:0000313" key="1">
    <source>
        <dbReference type="EMBL" id="CAK8680473.1"/>
    </source>
</evidence>
<dbReference type="Pfam" id="PF14989">
    <property type="entry name" value="CCDC32"/>
    <property type="match status" value="1"/>
</dbReference>
<gene>
    <name evidence="1" type="ORF">CVLEPA_LOCUS10720</name>
</gene>
<dbReference type="InterPro" id="IPR028039">
    <property type="entry name" value="CCDC32"/>
</dbReference>
<evidence type="ECO:0000313" key="2">
    <source>
        <dbReference type="Proteomes" id="UP001642483"/>
    </source>
</evidence>
<protein>
    <submittedName>
        <fullName evidence="1">Uncharacterized protein</fullName>
    </submittedName>
</protein>
<keyword evidence="2" id="KW-1185">Reference proteome</keyword>
<dbReference type="PANTHER" id="PTHR31800">
    <property type="entry name" value="COILED-COIL DOMAIN-CONTAINING PROTEIN 32"/>
    <property type="match status" value="1"/>
</dbReference>